<dbReference type="Pfam" id="PF09991">
    <property type="entry name" value="DUF2232"/>
    <property type="match status" value="1"/>
</dbReference>
<accession>A0A1E3WAW8</accession>
<feature type="transmembrane region" description="Helical" evidence="1">
    <location>
        <begin position="223"/>
        <end position="244"/>
    </location>
</feature>
<feature type="transmembrane region" description="Helical" evidence="1">
    <location>
        <begin position="50"/>
        <end position="67"/>
    </location>
</feature>
<feature type="transmembrane region" description="Helical" evidence="1">
    <location>
        <begin position="251"/>
        <end position="270"/>
    </location>
</feature>
<protein>
    <recommendedName>
        <fullName evidence="4">DUF2232 domain-containing protein</fullName>
    </recommendedName>
</protein>
<keyword evidence="1" id="KW-0812">Transmembrane</keyword>
<dbReference type="InterPro" id="IPR018710">
    <property type="entry name" value="DUF2232"/>
</dbReference>
<evidence type="ECO:0000313" key="3">
    <source>
        <dbReference type="Proteomes" id="UP000095042"/>
    </source>
</evidence>
<keyword evidence="1" id="KW-1133">Transmembrane helix</keyword>
<dbReference type="RefSeq" id="WP_069623847.1">
    <property type="nucleotide sequence ID" value="NZ_LPWD01000192.1"/>
</dbReference>
<keyword evidence="1" id="KW-0472">Membrane</keyword>
<dbReference type="EMBL" id="LPWD01000192">
    <property type="protein sequence ID" value="ODS02949.1"/>
    <property type="molecule type" value="Genomic_DNA"/>
</dbReference>
<name>A0A1E3WAW8_9HYPH</name>
<feature type="transmembrane region" description="Helical" evidence="1">
    <location>
        <begin position="181"/>
        <end position="203"/>
    </location>
</feature>
<keyword evidence="3" id="KW-1185">Reference proteome</keyword>
<gene>
    <name evidence="2" type="ORF">AUC71_12415</name>
</gene>
<dbReference type="OrthoDB" id="7335270at2"/>
<dbReference type="Proteomes" id="UP000095042">
    <property type="component" value="Unassembled WGS sequence"/>
</dbReference>
<evidence type="ECO:0000256" key="1">
    <source>
        <dbReference type="SAM" id="Phobius"/>
    </source>
</evidence>
<sequence>MSAHLLIGAGAGLVSAALFASAAVSAALASFLLYLCPLPLCLAGLGWGRSSILIGGLAATVVMALTLGPAASLVYALTIAAPAAFLVHLLLQARPAAGPEGEKSGALEWYPAGRLVGAAALMAGALAGVMVLLLGPDAESYRASIAEMLPHILKALDPDDSVFKPEMVENLETVLAKALPAAFAVLWLTVMLFNLWLAGYIVAASGRSLRPWPDLHGLEVPNIFVAVFAGALVASFIPGIIGLIATGFAGAMLFAYVLQGLAVIHVYSLGVPFRPLLLAVVYLGILLLGWLAIIVAILGLAEPLLGLRARSARPGSSSNNNDND</sequence>
<dbReference type="AlphaFoldDB" id="A0A1E3WAW8"/>
<evidence type="ECO:0000313" key="2">
    <source>
        <dbReference type="EMBL" id="ODS02949.1"/>
    </source>
</evidence>
<feature type="transmembrane region" description="Helical" evidence="1">
    <location>
        <begin position="276"/>
        <end position="301"/>
    </location>
</feature>
<evidence type="ECO:0008006" key="4">
    <source>
        <dbReference type="Google" id="ProtNLM"/>
    </source>
</evidence>
<reference evidence="2 3" key="1">
    <citation type="journal article" date="2016" name="Environ. Microbiol.">
        <title>New Methyloceanibacter diversity from North Sea sediments includes methanotroph containing solely the soluble methane monooxygenase.</title>
        <authorList>
            <person name="Vekeman B."/>
            <person name="Kerckhof F.M."/>
            <person name="Cremers G."/>
            <person name="de Vos P."/>
            <person name="Vandamme P."/>
            <person name="Boon N."/>
            <person name="Op den Camp H.J."/>
            <person name="Heylen K."/>
        </authorList>
    </citation>
    <scope>NUCLEOTIDE SEQUENCE [LARGE SCALE GENOMIC DNA]</scope>
    <source>
        <strain evidence="2 3">R-67177</strain>
    </source>
</reference>
<proteinExistence type="predicted"/>
<organism evidence="2 3">
    <name type="scientific">Methyloceanibacter marginalis</name>
    <dbReference type="NCBI Taxonomy" id="1774971"/>
    <lineage>
        <taxon>Bacteria</taxon>
        <taxon>Pseudomonadati</taxon>
        <taxon>Pseudomonadota</taxon>
        <taxon>Alphaproteobacteria</taxon>
        <taxon>Hyphomicrobiales</taxon>
        <taxon>Hyphomicrobiaceae</taxon>
        <taxon>Methyloceanibacter</taxon>
    </lineage>
</organism>
<feature type="transmembrane region" description="Helical" evidence="1">
    <location>
        <begin position="111"/>
        <end position="134"/>
    </location>
</feature>
<feature type="transmembrane region" description="Helical" evidence="1">
    <location>
        <begin position="74"/>
        <end position="91"/>
    </location>
</feature>
<comment type="caution">
    <text evidence="2">The sequence shown here is derived from an EMBL/GenBank/DDBJ whole genome shotgun (WGS) entry which is preliminary data.</text>
</comment>